<evidence type="ECO:0000256" key="2">
    <source>
        <dbReference type="SAM" id="Phobius"/>
    </source>
</evidence>
<keyword evidence="2" id="KW-0812">Transmembrane</keyword>
<dbReference type="WBParaSite" id="jg43">
    <property type="protein sequence ID" value="jg43"/>
    <property type="gene ID" value="jg43"/>
</dbReference>
<accession>A0A915EC62</accession>
<protein>
    <submittedName>
        <fullName evidence="4">Uncharacterized protein</fullName>
    </submittedName>
</protein>
<keyword evidence="2" id="KW-0472">Membrane</keyword>
<name>A0A915EC62_9BILA</name>
<evidence type="ECO:0000313" key="3">
    <source>
        <dbReference type="Proteomes" id="UP000887574"/>
    </source>
</evidence>
<sequence length="143" mass="15159">MVHPAIIAAICASSIALLLVIMFVVGSHIVAESENAANNVEAGNSSKEKQANGVGKAVPNGKRGKKAGSKKQLKVHNSPSSDLVVSTGEKKPRKKYQNIKKASIREIRINMDPPSRPTEDPPTYGGSARNSKCSVNLESQDAL</sequence>
<feature type="compositionally biased region" description="Polar residues" evidence="1">
    <location>
        <begin position="128"/>
        <end position="143"/>
    </location>
</feature>
<feature type="transmembrane region" description="Helical" evidence="2">
    <location>
        <begin position="6"/>
        <end position="25"/>
    </location>
</feature>
<organism evidence="3 4">
    <name type="scientific">Ditylenchus dipsaci</name>
    <dbReference type="NCBI Taxonomy" id="166011"/>
    <lineage>
        <taxon>Eukaryota</taxon>
        <taxon>Metazoa</taxon>
        <taxon>Ecdysozoa</taxon>
        <taxon>Nematoda</taxon>
        <taxon>Chromadorea</taxon>
        <taxon>Rhabditida</taxon>
        <taxon>Tylenchina</taxon>
        <taxon>Tylenchomorpha</taxon>
        <taxon>Sphaerularioidea</taxon>
        <taxon>Anguinidae</taxon>
        <taxon>Anguininae</taxon>
        <taxon>Ditylenchus</taxon>
    </lineage>
</organism>
<feature type="compositionally biased region" description="Basic residues" evidence="1">
    <location>
        <begin position="62"/>
        <end position="74"/>
    </location>
</feature>
<evidence type="ECO:0000256" key="1">
    <source>
        <dbReference type="SAM" id="MobiDB-lite"/>
    </source>
</evidence>
<feature type="region of interest" description="Disordered" evidence="1">
    <location>
        <begin position="38"/>
        <end position="143"/>
    </location>
</feature>
<keyword evidence="3" id="KW-1185">Reference proteome</keyword>
<proteinExistence type="predicted"/>
<evidence type="ECO:0000313" key="4">
    <source>
        <dbReference type="WBParaSite" id="jg43"/>
    </source>
</evidence>
<dbReference type="AlphaFoldDB" id="A0A915EC62"/>
<reference evidence="4" key="1">
    <citation type="submission" date="2022-11" db="UniProtKB">
        <authorList>
            <consortium name="WormBaseParasite"/>
        </authorList>
    </citation>
    <scope>IDENTIFICATION</scope>
</reference>
<feature type="compositionally biased region" description="Polar residues" evidence="1">
    <location>
        <begin position="75"/>
        <end position="84"/>
    </location>
</feature>
<keyword evidence="2" id="KW-1133">Transmembrane helix</keyword>
<dbReference type="Proteomes" id="UP000887574">
    <property type="component" value="Unplaced"/>
</dbReference>